<protein>
    <submittedName>
        <fullName evidence="1">Uncharacterized protein</fullName>
    </submittedName>
</protein>
<dbReference type="EMBL" id="PDPS01000025">
    <property type="protein sequence ID" value="PID57848.1"/>
    <property type="molecule type" value="Genomic_DNA"/>
</dbReference>
<name>A0A2G6E7V9_9BACT</name>
<evidence type="ECO:0000313" key="1">
    <source>
        <dbReference type="EMBL" id="PID57848.1"/>
    </source>
</evidence>
<comment type="caution">
    <text evidence="1">The sequence shown here is derived from an EMBL/GenBank/DDBJ whole genome shotgun (WGS) entry which is preliminary data.</text>
</comment>
<gene>
    <name evidence="1" type="ORF">CSB45_06415</name>
</gene>
<proteinExistence type="predicted"/>
<accession>A0A2G6E7V9</accession>
<dbReference type="AlphaFoldDB" id="A0A2G6E7V9"/>
<organism evidence="1 2">
    <name type="scientific">candidate division KSB3 bacterium</name>
    <dbReference type="NCBI Taxonomy" id="2044937"/>
    <lineage>
        <taxon>Bacteria</taxon>
        <taxon>candidate division KSB3</taxon>
    </lineage>
</organism>
<reference evidence="1 2" key="1">
    <citation type="submission" date="2017-10" db="EMBL/GenBank/DDBJ databases">
        <title>Novel microbial diversity and functional potential in the marine mammal oral microbiome.</title>
        <authorList>
            <person name="Dudek N.K."/>
            <person name="Sun C.L."/>
            <person name="Burstein D."/>
            <person name="Kantor R.S."/>
            <person name="Aliaga Goltsman D.S."/>
            <person name="Bik E.M."/>
            <person name="Thomas B.C."/>
            <person name="Banfield J.F."/>
            <person name="Relman D.A."/>
        </authorList>
    </citation>
    <scope>NUCLEOTIDE SEQUENCE [LARGE SCALE GENOMIC DNA]</scope>
    <source>
        <strain evidence="1">DOLZORAL124_49_17</strain>
    </source>
</reference>
<sequence length="460" mass="53997">MDLLEFKTLWSHRTEENTRLNRQDRLRYMVMSIKVLQAKSDFKRMIGSIKQLAEHPESERAIYYYLRADLWKFLDNFQYILILEDDNDQEKLEGLELLNELVDIIVQDEGLQRSCTTRLQKLCRQIRHLHRDSGVSGADQKRYQNLETQVNQLLQHLDPACCADKALFSRFVSEDEQHIVQKYRSFSVSRISIEKMGVLKIIELLHDYPVAELQRHRVTLENTLETLKTRTFYKADVAEARNQCAYSLIVLLEILKMHMGLPVLLSRIFELCTYVYFPGDSEALERELKAMSGRISEISQKKLWPLIEDILWKNSTYLSTLPGLRTVCPWCYRTDRKALLDLPRIREVMTKSFERLESAPTLQAPYEDAMKSCLSKMVVESLGLLVNLEPSPRFLKLHSEESKKIRQMRKACEKNVHISNDLERLLKKQYYTYKNHLRFLRDSLDYYQGPGSNETAGKNG</sequence>
<evidence type="ECO:0000313" key="2">
    <source>
        <dbReference type="Proteomes" id="UP000229740"/>
    </source>
</evidence>
<dbReference type="Proteomes" id="UP000229740">
    <property type="component" value="Unassembled WGS sequence"/>
</dbReference>